<organism evidence="14 15">
    <name type="scientific">Sphingoaurantiacus capsulatus</name>
    <dbReference type="NCBI Taxonomy" id="1771310"/>
    <lineage>
        <taxon>Bacteria</taxon>
        <taxon>Pseudomonadati</taxon>
        <taxon>Pseudomonadota</taxon>
        <taxon>Alphaproteobacteria</taxon>
        <taxon>Sphingomonadales</taxon>
        <taxon>Sphingosinicellaceae</taxon>
        <taxon>Sphingoaurantiacus</taxon>
    </lineage>
</organism>
<dbReference type="CDD" id="cd00483">
    <property type="entry name" value="HPPK"/>
    <property type="match status" value="1"/>
</dbReference>
<evidence type="ECO:0000256" key="7">
    <source>
        <dbReference type="ARBA" id="ARBA00022777"/>
    </source>
</evidence>
<protein>
    <recommendedName>
        <fullName evidence="4">2-amino-4-hydroxy-6-hydroxymethyldihydropteridine pyrophosphokinase</fullName>
        <ecNumber evidence="3">2.7.6.3</ecNumber>
    </recommendedName>
    <alternativeName>
        <fullName evidence="11">6-hydroxymethyl-7,8-dihydropterin pyrophosphokinase</fullName>
    </alternativeName>
    <alternativeName>
        <fullName evidence="12">7,8-dihydro-6-hydroxymethylpterin-pyrophosphokinase</fullName>
    </alternativeName>
</protein>
<dbReference type="SUPFAM" id="SSF55083">
    <property type="entry name" value="6-hydroxymethyl-7,8-dihydropterin pyrophosphokinase, HPPK"/>
    <property type="match status" value="1"/>
</dbReference>
<evidence type="ECO:0000256" key="11">
    <source>
        <dbReference type="ARBA" id="ARBA00029766"/>
    </source>
</evidence>
<dbReference type="GO" id="GO:0003848">
    <property type="term" value="F:2-amino-4-hydroxy-6-hydroxymethyldihydropteridine diphosphokinase activity"/>
    <property type="evidence" value="ECO:0007669"/>
    <property type="project" value="UniProtKB-EC"/>
</dbReference>
<evidence type="ECO:0000259" key="13">
    <source>
        <dbReference type="PROSITE" id="PS00794"/>
    </source>
</evidence>
<evidence type="ECO:0000256" key="10">
    <source>
        <dbReference type="ARBA" id="ARBA00029409"/>
    </source>
</evidence>
<evidence type="ECO:0000256" key="4">
    <source>
        <dbReference type="ARBA" id="ARBA00016218"/>
    </source>
</evidence>
<dbReference type="NCBIfam" id="TIGR01498">
    <property type="entry name" value="folK"/>
    <property type="match status" value="1"/>
</dbReference>
<sequence length="165" mass="18333">MDANVIIALGSNRRHGRYGPPALVVTAAIEALGAHGIRVDCRSRIHATAPVGPSDRTFANAVIAAQTSLSPHDLLAALKEIERDFGRRRGRRWGARVLDLDIIAYGDTVLPSRAVWPGRHGLAIPHRAMHLRDFVLLPMREVAPDWRHPLFNRTVRQLVARGWRA</sequence>
<keyword evidence="7" id="KW-0418">Kinase</keyword>
<evidence type="ECO:0000256" key="8">
    <source>
        <dbReference type="ARBA" id="ARBA00022840"/>
    </source>
</evidence>
<comment type="caution">
    <text evidence="14">The sequence shown here is derived from an EMBL/GenBank/DDBJ whole genome shotgun (WGS) entry which is preliminary data.</text>
</comment>
<keyword evidence="6" id="KW-0547">Nucleotide-binding</keyword>
<keyword evidence="8" id="KW-0067">ATP-binding</keyword>
<feature type="domain" description="7,8-dihydro-6-hydroxymethylpterin-pyrophosphokinase" evidence="13">
    <location>
        <begin position="92"/>
        <end position="103"/>
    </location>
</feature>
<dbReference type="PANTHER" id="PTHR43071:SF1">
    <property type="entry name" value="2-AMINO-4-HYDROXY-6-HYDROXYMETHYLDIHYDROPTERIDINE PYROPHOSPHOKINASE"/>
    <property type="match status" value="1"/>
</dbReference>
<dbReference type="PROSITE" id="PS00794">
    <property type="entry name" value="HPPK"/>
    <property type="match status" value="1"/>
</dbReference>
<evidence type="ECO:0000313" key="15">
    <source>
        <dbReference type="Proteomes" id="UP001595615"/>
    </source>
</evidence>
<keyword evidence="5 14" id="KW-0808">Transferase</keyword>
<evidence type="ECO:0000256" key="9">
    <source>
        <dbReference type="ARBA" id="ARBA00022909"/>
    </source>
</evidence>
<evidence type="ECO:0000256" key="5">
    <source>
        <dbReference type="ARBA" id="ARBA00022679"/>
    </source>
</evidence>
<comment type="pathway">
    <text evidence="1">Cofactor biosynthesis; tetrahydrofolate biosynthesis; 2-amino-4-hydroxy-6-hydroxymethyl-7,8-dihydropteridine diphosphate from 7,8-dihydroneopterin triphosphate: step 4/4.</text>
</comment>
<comment type="function">
    <text evidence="10">Catalyzes the transfer of pyrophosphate from adenosine triphosphate (ATP) to 6-hydroxymethyl-7,8-dihydropterin, an enzymatic step in folate biosynthesis pathway.</text>
</comment>
<evidence type="ECO:0000256" key="2">
    <source>
        <dbReference type="ARBA" id="ARBA00005810"/>
    </source>
</evidence>
<gene>
    <name evidence="14" type="primary">folK</name>
    <name evidence="14" type="ORF">ACFOMD_13395</name>
</gene>
<keyword evidence="9" id="KW-0289">Folate biosynthesis</keyword>
<keyword evidence="15" id="KW-1185">Reference proteome</keyword>
<evidence type="ECO:0000256" key="1">
    <source>
        <dbReference type="ARBA" id="ARBA00005051"/>
    </source>
</evidence>
<evidence type="ECO:0000256" key="6">
    <source>
        <dbReference type="ARBA" id="ARBA00022741"/>
    </source>
</evidence>
<proteinExistence type="inferred from homology"/>
<dbReference type="EC" id="2.7.6.3" evidence="3"/>
<dbReference type="Proteomes" id="UP001595615">
    <property type="component" value="Unassembled WGS sequence"/>
</dbReference>
<dbReference type="PANTHER" id="PTHR43071">
    <property type="entry name" value="2-AMINO-4-HYDROXY-6-HYDROXYMETHYLDIHYDROPTERIDINE PYROPHOSPHOKINASE"/>
    <property type="match status" value="1"/>
</dbReference>
<name>A0ABV7XCD8_9SPHN</name>
<reference evidence="15" key="1">
    <citation type="journal article" date="2019" name="Int. J. Syst. Evol. Microbiol.">
        <title>The Global Catalogue of Microorganisms (GCM) 10K type strain sequencing project: providing services to taxonomists for standard genome sequencing and annotation.</title>
        <authorList>
            <consortium name="The Broad Institute Genomics Platform"/>
            <consortium name="The Broad Institute Genome Sequencing Center for Infectious Disease"/>
            <person name="Wu L."/>
            <person name="Ma J."/>
        </authorList>
    </citation>
    <scope>NUCLEOTIDE SEQUENCE [LARGE SCALE GENOMIC DNA]</scope>
    <source>
        <strain evidence="15">KCTC 42644</strain>
    </source>
</reference>
<dbReference type="Pfam" id="PF01288">
    <property type="entry name" value="HPPK"/>
    <property type="match status" value="1"/>
</dbReference>
<evidence type="ECO:0000313" key="14">
    <source>
        <dbReference type="EMBL" id="MFC3713571.1"/>
    </source>
</evidence>
<dbReference type="RefSeq" id="WP_380862191.1">
    <property type="nucleotide sequence ID" value="NZ_JBHRXV010000011.1"/>
</dbReference>
<comment type="similarity">
    <text evidence="2">Belongs to the HPPK family.</text>
</comment>
<dbReference type="EMBL" id="JBHRXV010000011">
    <property type="protein sequence ID" value="MFC3713571.1"/>
    <property type="molecule type" value="Genomic_DNA"/>
</dbReference>
<evidence type="ECO:0000256" key="12">
    <source>
        <dbReference type="ARBA" id="ARBA00033413"/>
    </source>
</evidence>
<dbReference type="InterPro" id="IPR035907">
    <property type="entry name" value="Hppk_sf"/>
</dbReference>
<dbReference type="Gene3D" id="3.30.70.560">
    <property type="entry name" value="7,8-Dihydro-6-hydroxymethylpterin-pyrophosphokinase HPPK"/>
    <property type="match status" value="1"/>
</dbReference>
<evidence type="ECO:0000256" key="3">
    <source>
        <dbReference type="ARBA" id="ARBA00013253"/>
    </source>
</evidence>
<dbReference type="InterPro" id="IPR000550">
    <property type="entry name" value="Hppk"/>
</dbReference>
<accession>A0ABV7XCD8</accession>